<dbReference type="OrthoDB" id="413610at2759"/>
<reference evidence="2" key="1">
    <citation type="submission" date="2021-02" db="EMBL/GenBank/DDBJ databases">
        <authorList>
            <person name="Dougan E. K."/>
            <person name="Rhodes N."/>
            <person name="Thang M."/>
            <person name="Chan C."/>
        </authorList>
    </citation>
    <scope>NUCLEOTIDE SEQUENCE</scope>
</reference>
<evidence type="ECO:0000256" key="1">
    <source>
        <dbReference type="SAM" id="Phobius"/>
    </source>
</evidence>
<name>A0A812PQJ6_SYMPI</name>
<evidence type="ECO:0000313" key="3">
    <source>
        <dbReference type="Proteomes" id="UP000649617"/>
    </source>
</evidence>
<dbReference type="Proteomes" id="UP000649617">
    <property type="component" value="Unassembled WGS sequence"/>
</dbReference>
<keyword evidence="3" id="KW-1185">Reference proteome</keyword>
<keyword evidence="1" id="KW-0472">Membrane</keyword>
<dbReference type="EMBL" id="CAJNIZ010013080">
    <property type="protein sequence ID" value="CAE7342916.1"/>
    <property type="molecule type" value="Genomic_DNA"/>
</dbReference>
<keyword evidence="1" id="KW-1133">Transmembrane helix</keyword>
<feature type="transmembrane region" description="Helical" evidence="1">
    <location>
        <begin position="52"/>
        <end position="71"/>
    </location>
</feature>
<comment type="caution">
    <text evidence="2">The sequence shown here is derived from an EMBL/GenBank/DDBJ whole genome shotgun (WGS) entry which is preliminary data.</text>
</comment>
<evidence type="ECO:0000313" key="2">
    <source>
        <dbReference type="EMBL" id="CAE7342916.1"/>
    </source>
</evidence>
<organism evidence="2 3">
    <name type="scientific">Symbiodinium pilosum</name>
    <name type="common">Dinoflagellate</name>
    <dbReference type="NCBI Taxonomy" id="2952"/>
    <lineage>
        <taxon>Eukaryota</taxon>
        <taxon>Sar</taxon>
        <taxon>Alveolata</taxon>
        <taxon>Dinophyceae</taxon>
        <taxon>Suessiales</taxon>
        <taxon>Symbiodiniaceae</taxon>
        <taxon>Symbiodinium</taxon>
    </lineage>
</organism>
<protein>
    <submittedName>
        <fullName evidence="2">Uncharacterized protein</fullName>
    </submittedName>
</protein>
<feature type="non-terminal residue" evidence="2">
    <location>
        <position position="1"/>
    </location>
</feature>
<sequence length="90" mass="10245">MTHSYLDEDVSFGRDVDFETPEDQSIQQLKETMDETKESVDSFAKVHFRWTVGIKFIGLVALASLLAVEWYSEIRSEASRLVTELSSLGK</sequence>
<proteinExistence type="predicted"/>
<keyword evidence="1" id="KW-0812">Transmembrane</keyword>
<gene>
    <name evidence="2" type="ORF">SPIL2461_LOCUS8107</name>
</gene>
<accession>A0A812PQJ6</accession>
<dbReference type="AlphaFoldDB" id="A0A812PQJ6"/>